<evidence type="ECO:0000256" key="7">
    <source>
        <dbReference type="ARBA" id="ARBA00022475"/>
    </source>
</evidence>
<evidence type="ECO:0000256" key="3">
    <source>
        <dbReference type="ARBA" id="ARBA00004663"/>
    </source>
</evidence>
<dbReference type="EMBL" id="CP006365">
    <property type="protein sequence ID" value="AGU15495.1"/>
    <property type="molecule type" value="Genomic_DNA"/>
</dbReference>
<name>U3GVF7_9CORY</name>
<comment type="catalytic activity">
    <reaction evidence="17 19">
        <text>alpha-ribazole + adenosylcob(III)inamide-GDP = adenosylcob(III)alamin + GMP + H(+)</text>
        <dbReference type="Rhea" id="RHEA:16049"/>
        <dbReference type="ChEBI" id="CHEBI:10329"/>
        <dbReference type="ChEBI" id="CHEBI:15378"/>
        <dbReference type="ChEBI" id="CHEBI:18408"/>
        <dbReference type="ChEBI" id="CHEBI:58115"/>
        <dbReference type="ChEBI" id="CHEBI:60487"/>
        <dbReference type="EC" id="2.7.8.26"/>
    </reaction>
</comment>
<dbReference type="GO" id="GO:0009236">
    <property type="term" value="P:cobalamin biosynthetic process"/>
    <property type="evidence" value="ECO:0007669"/>
    <property type="project" value="UniProtKB-UniRule"/>
</dbReference>
<dbReference type="EC" id="2.7.8.26" evidence="5 19"/>
<comment type="function">
    <text evidence="14 19">Joins adenosylcobinamide-GDP and alpha-ribazole to generate adenosylcobalamin (Ado-cobalamin). Also synthesizes adenosylcobalamin 5'-phosphate from adenosylcobinamide-GDP and alpha-ribazole 5'-phosphate.</text>
</comment>
<gene>
    <name evidence="19" type="primary">cobS</name>
    <name evidence="21" type="ORF">CARG_06855</name>
</gene>
<evidence type="ECO:0000256" key="5">
    <source>
        <dbReference type="ARBA" id="ARBA00013200"/>
    </source>
</evidence>
<evidence type="ECO:0000256" key="12">
    <source>
        <dbReference type="ARBA" id="ARBA00022989"/>
    </source>
</evidence>
<dbReference type="PANTHER" id="PTHR34148:SF1">
    <property type="entry name" value="ADENOSYLCOBINAMIDE-GDP RIBAZOLETRANSFERASE"/>
    <property type="match status" value="1"/>
</dbReference>
<dbReference type="RefSeq" id="WP_020976653.1">
    <property type="nucleotide sequence ID" value="NC_022198.1"/>
</dbReference>
<dbReference type="OrthoDB" id="9794223at2"/>
<comment type="cofactor">
    <cofactor evidence="1 19">
        <name>Mg(2+)</name>
        <dbReference type="ChEBI" id="CHEBI:18420"/>
    </cofactor>
</comment>
<feature type="region of interest" description="Disordered" evidence="20">
    <location>
        <begin position="1"/>
        <end position="29"/>
    </location>
</feature>
<organism evidence="21 22">
    <name type="scientific">Corynebacterium argentoratense DSM 44202</name>
    <dbReference type="NCBI Taxonomy" id="1348662"/>
    <lineage>
        <taxon>Bacteria</taxon>
        <taxon>Bacillati</taxon>
        <taxon>Actinomycetota</taxon>
        <taxon>Actinomycetes</taxon>
        <taxon>Mycobacteriales</taxon>
        <taxon>Corynebacteriaceae</taxon>
        <taxon>Corynebacterium</taxon>
    </lineage>
</organism>
<protein>
    <recommendedName>
        <fullName evidence="6 19">Adenosylcobinamide-GDP ribazoletransferase</fullName>
        <ecNumber evidence="5 19">2.7.8.26</ecNumber>
    </recommendedName>
    <alternativeName>
        <fullName evidence="16 19">Cobalamin synthase</fullName>
    </alternativeName>
    <alternativeName>
        <fullName evidence="15 19">Cobalamin-5'-phosphate synthase</fullName>
    </alternativeName>
</protein>
<evidence type="ECO:0000256" key="4">
    <source>
        <dbReference type="ARBA" id="ARBA00010561"/>
    </source>
</evidence>
<dbReference type="KEGG" id="caz:CARG_06855"/>
<dbReference type="eggNOG" id="COG0368">
    <property type="taxonomic scope" value="Bacteria"/>
</dbReference>
<evidence type="ECO:0000256" key="11">
    <source>
        <dbReference type="ARBA" id="ARBA00022842"/>
    </source>
</evidence>
<comment type="catalytic activity">
    <reaction evidence="18 19">
        <text>alpha-ribazole 5'-phosphate + adenosylcob(III)inamide-GDP = adenosylcob(III)alamin 5'-phosphate + GMP + H(+)</text>
        <dbReference type="Rhea" id="RHEA:23560"/>
        <dbReference type="ChEBI" id="CHEBI:15378"/>
        <dbReference type="ChEBI" id="CHEBI:57918"/>
        <dbReference type="ChEBI" id="CHEBI:58115"/>
        <dbReference type="ChEBI" id="CHEBI:60487"/>
        <dbReference type="ChEBI" id="CHEBI:60493"/>
        <dbReference type="EC" id="2.7.8.26"/>
    </reaction>
</comment>
<evidence type="ECO:0000256" key="15">
    <source>
        <dbReference type="ARBA" id="ARBA00032605"/>
    </source>
</evidence>
<evidence type="ECO:0000256" key="13">
    <source>
        <dbReference type="ARBA" id="ARBA00023136"/>
    </source>
</evidence>
<dbReference type="PANTHER" id="PTHR34148">
    <property type="entry name" value="ADENOSYLCOBINAMIDE-GDP RIBAZOLETRANSFERASE"/>
    <property type="match status" value="1"/>
</dbReference>
<feature type="transmembrane region" description="Helical" evidence="19">
    <location>
        <begin position="236"/>
        <end position="256"/>
    </location>
</feature>
<comment type="similarity">
    <text evidence="4 19">Belongs to the CobS family.</text>
</comment>
<dbReference type="HOGENOM" id="CLU_057426_0_0_11"/>
<dbReference type="HAMAP" id="MF_00719">
    <property type="entry name" value="CobS"/>
    <property type="match status" value="1"/>
</dbReference>
<feature type="transmembrane region" description="Helical" evidence="19">
    <location>
        <begin position="67"/>
        <end position="86"/>
    </location>
</feature>
<evidence type="ECO:0000313" key="21">
    <source>
        <dbReference type="EMBL" id="AGU15495.1"/>
    </source>
</evidence>
<evidence type="ECO:0000256" key="10">
    <source>
        <dbReference type="ARBA" id="ARBA00022692"/>
    </source>
</evidence>
<dbReference type="Proteomes" id="UP000016943">
    <property type="component" value="Chromosome"/>
</dbReference>
<dbReference type="AlphaFoldDB" id="U3GVF7"/>
<feature type="transmembrane region" description="Helical" evidence="19">
    <location>
        <begin position="268"/>
        <end position="291"/>
    </location>
</feature>
<keyword evidence="22" id="KW-1185">Reference proteome</keyword>
<dbReference type="GO" id="GO:0008818">
    <property type="term" value="F:cobalamin 5'-phosphate synthase activity"/>
    <property type="evidence" value="ECO:0007669"/>
    <property type="project" value="UniProtKB-UniRule"/>
</dbReference>
<evidence type="ECO:0000256" key="17">
    <source>
        <dbReference type="ARBA" id="ARBA00048623"/>
    </source>
</evidence>
<keyword evidence="13 19" id="KW-0472">Membrane</keyword>
<keyword evidence="9 19" id="KW-0808">Transferase</keyword>
<evidence type="ECO:0000256" key="6">
    <source>
        <dbReference type="ARBA" id="ARBA00015850"/>
    </source>
</evidence>
<proteinExistence type="inferred from homology"/>
<keyword evidence="11 19" id="KW-0460">Magnesium</keyword>
<comment type="subcellular location">
    <subcellularLocation>
        <location evidence="2 19">Cell membrane</location>
        <topology evidence="2 19">Multi-pass membrane protein</topology>
    </subcellularLocation>
</comment>
<dbReference type="PATRIC" id="fig|1348662.3.peg.1347"/>
<evidence type="ECO:0000256" key="16">
    <source>
        <dbReference type="ARBA" id="ARBA00032853"/>
    </source>
</evidence>
<evidence type="ECO:0000256" key="8">
    <source>
        <dbReference type="ARBA" id="ARBA00022573"/>
    </source>
</evidence>
<evidence type="ECO:0000256" key="9">
    <source>
        <dbReference type="ARBA" id="ARBA00022679"/>
    </source>
</evidence>
<evidence type="ECO:0000313" key="22">
    <source>
        <dbReference type="Proteomes" id="UP000016943"/>
    </source>
</evidence>
<dbReference type="GeneID" id="78250133"/>
<keyword evidence="10 19" id="KW-0812">Transmembrane</keyword>
<evidence type="ECO:0000256" key="18">
    <source>
        <dbReference type="ARBA" id="ARBA00049504"/>
    </source>
</evidence>
<accession>U3GVF7</accession>
<dbReference type="UniPathway" id="UPA00148">
    <property type="reaction ID" value="UER00238"/>
</dbReference>
<feature type="transmembrane region" description="Helical" evidence="19">
    <location>
        <begin position="197"/>
        <end position="230"/>
    </location>
</feature>
<dbReference type="InterPro" id="IPR003805">
    <property type="entry name" value="CobS"/>
</dbReference>
<dbReference type="Pfam" id="PF02654">
    <property type="entry name" value="CobS"/>
    <property type="match status" value="1"/>
</dbReference>
<evidence type="ECO:0000256" key="1">
    <source>
        <dbReference type="ARBA" id="ARBA00001946"/>
    </source>
</evidence>
<dbReference type="GO" id="GO:0005886">
    <property type="term" value="C:plasma membrane"/>
    <property type="evidence" value="ECO:0007669"/>
    <property type="project" value="UniProtKB-SubCell"/>
</dbReference>
<comment type="pathway">
    <text evidence="3 19">Cofactor biosynthesis; adenosylcobalamin biosynthesis; adenosylcobalamin from cob(II)yrinate a,c-diamide: step 7/7.</text>
</comment>
<evidence type="ECO:0000256" key="2">
    <source>
        <dbReference type="ARBA" id="ARBA00004651"/>
    </source>
</evidence>
<evidence type="ECO:0000256" key="19">
    <source>
        <dbReference type="HAMAP-Rule" id="MF_00719"/>
    </source>
</evidence>
<evidence type="ECO:0000256" key="20">
    <source>
        <dbReference type="SAM" id="MobiDB-lite"/>
    </source>
</evidence>
<feature type="transmembrane region" description="Helical" evidence="19">
    <location>
        <begin position="155"/>
        <end position="176"/>
    </location>
</feature>
<dbReference type="STRING" id="1348662.CARG_06855"/>
<reference evidence="21 22" key="1">
    <citation type="journal article" date="2013" name="Genome Announc.">
        <title>Whole-Genome Sequence of the Clinical Strain Corynebacterium argentoratense DSM 44202, Isolated from a Human Throat Specimen.</title>
        <authorList>
            <person name="Bomholt C."/>
            <person name="Glaub A."/>
            <person name="Gravermann K."/>
            <person name="Albersmeier A."/>
            <person name="Brinkrolf K."/>
            <person name="Ruckert C."/>
            <person name="Tauch A."/>
        </authorList>
    </citation>
    <scope>NUCLEOTIDE SEQUENCE [LARGE SCALE GENOMIC DNA]</scope>
    <source>
        <strain evidence="21">DSM 44202</strain>
    </source>
</reference>
<evidence type="ECO:0000256" key="14">
    <source>
        <dbReference type="ARBA" id="ARBA00025228"/>
    </source>
</evidence>
<keyword evidence="12 19" id="KW-1133">Transmembrane helix</keyword>
<dbReference type="GO" id="GO:0051073">
    <property type="term" value="F:adenosylcobinamide-GDP ribazoletransferase activity"/>
    <property type="evidence" value="ECO:0007669"/>
    <property type="project" value="UniProtKB-UniRule"/>
</dbReference>
<keyword evidence="7 19" id="KW-1003">Cell membrane</keyword>
<sequence length="292" mass="29580">MSGKAGHGHNSAARCAATPRSDEAPSRGPALVEGVGTAISWLSIIPCRGAHFFDRTTGGRAMATMPVVGLILAAPTAALVALAAAYPDLRLLAAVAVVSTWQLLTRGMHVDGLADVGDALGSYAPPQRAQEILADRYTGALGAATMVLTLAVQTAAVYVLSGCGAAGVALISALPFGARIAATWGATHSHRPQKTTGFGGLIVGTIARWIPLLWAAVATCALWAILFPIAGSMSPIIAVATLVGFALPAGFLWPVFDRRFGGLNGDCFGAVIELSTAAAATVLSIVCVVAGV</sequence>
<keyword evidence="8 19" id="KW-0169">Cobalamin biosynthesis</keyword>